<evidence type="ECO:0000259" key="4">
    <source>
        <dbReference type="PROSITE" id="PS50943"/>
    </source>
</evidence>
<dbReference type="PROSITE" id="PS50943">
    <property type="entry name" value="HTH_CROC1"/>
    <property type="match status" value="1"/>
</dbReference>
<dbReference type="Proteomes" id="UP000277498">
    <property type="component" value="Unassembled WGS sequence"/>
</dbReference>
<dbReference type="SMART" id="SM00530">
    <property type="entry name" value="HTH_XRE"/>
    <property type="match status" value="1"/>
</dbReference>
<evidence type="ECO:0000256" key="1">
    <source>
        <dbReference type="ARBA" id="ARBA00023015"/>
    </source>
</evidence>
<dbReference type="RefSeq" id="WP_124087973.1">
    <property type="nucleotide sequence ID" value="NZ_UXAW01000090.1"/>
</dbReference>
<reference evidence="5 6" key="1">
    <citation type="submission" date="2018-11" db="EMBL/GenBank/DDBJ databases">
        <authorList>
            <person name="Criscuolo A."/>
        </authorList>
    </citation>
    <scope>NUCLEOTIDE SEQUENCE [LARGE SCALE GENOMIC DNA]</scope>
    <source>
        <strain evidence="5">ACIP111625</strain>
    </source>
</reference>
<feature type="domain" description="HTH cro/C1-type" evidence="4">
    <location>
        <begin position="11"/>
        <end position="65"/>
    </location>
</feature>
<dbReference type="OrthoDB" id="7790108at2"/>
<dbReference type="Pfam" id="PF01381">
    <property type="entry name" value="HTH_3"/>
    <property type="match status" value="1"/>
</dbReference>
<keyword evidence="1" id="KW-0805">Transcription regulation</keyword>
<dbReference type="GO" id="GO:0003677">
    <property type="term" value="F:DNA binding"/>
    <property type="evidence" value="ECO:0007669"/>
    <property type="project" value="UniProtKB-KW"/>
</dbReference>
<dbReference type="InterPro" id="IPR018653">
    <property type="entry name" value="ScfR_C"/>
</dbReference>
<dbReference type="AlphaFoldDB" id="A0A3P5XSK0"/>
<dbReference type="Pfam" id="PF09856">
    <property type="entry name" value="ScfRs"/>
    <property type="match status" value="1"/>
</dbReference>
<dbReference type="InterPro" id="IPR010982">
    <property type="entry name" value="Lambda_DNA-bd_dom_sf"/>
</dbReference>
<dbReference type="EMBL" id="UXAW01000090">
    <property type="protein sequence ID" value="VDC32009.1"/>
    <property type="molecule type" value="Genomic_DNA"/>
</dbReference>
<evidence type="ECO:0000256" key="2">
    <source>
        <dbReference type="ARBA" id="ARBA00023125"/>
    </source>
</evidence>
<dbReference type="InterPro" id="IPR001387">
    <property type="entry name" value="Cro/C1-type_HTH"/>
</dbReference>
<evidence type="ECO:0000256" key="3">
    <source>
        <dbReference type="ARBA" id="ARBA00023163"/>
    </source>
</evidence>
<dbReference type="PANTHER" id="PTHR46797">
    <property type="entry name" value="HTH-TYPE TRANSCRIPTIONAL REGULATOR"/>
    <property type="match status" value="1"/>
</dbReference>
<dbReference type="SUPFAM" id="SSF47413">
    <property type="entry name" value="lambda repressor-like DNA-binding domains"/>
    <property type="match status" value="1"/>
</dbReference>
<keyword evidence="3" id="KW-0804">Transcription</keyword>
<evidence type="ECO:0000313" key="6">
    <source>
        <dbReference type="Proteomes" id="UP000277498"/>
    </source>
</evidence>
<dbReference type="InterPro" id="IPR050807">
    <property type="entry name" value="TransReg_Diox_bact_type"/>
</dbReference>
<gene>
    <name evidence="5" type="ORF">XINFAN_03270</name>
</gene>
<evidence type="ECO:0000313" key="5">
    <source>
        <dbReference type="EMBL" id="VDC32009.1"/>
    </source>
</evidence>
<dbReference type="PANTHER" id="PTHR46797:SF23">
    <property type="entry name" value="HTH-TYPE TRANSCRIPTIONAL REGULATOR SUTR"/>
    <property type="match status" value="1"/>
</dbReference>
<keyword evidence="6" id="KW-1185">Reference proteome</keyword>
<protein>
    <submittedName>
        <fullName evidence="5">Helix-turn-helix protein</fullName>
    </submittedName>
</protein>
<dbReference type="GO" id="GO:0003700">
    <property type="term" value="F:DNA-binding transcription factor activity"/>
    <property type="evidence" value="ECO:0007669"/>
    <property type="project" value="TreeGrafter"/>
</dbReference>
<name>A0A3P5XSK0_9RHOB</name>
<sequence length="421" mass="44584">MTPSALIGTRLRERRLAAGIRQADLAAGAAISPSYLNLIEHNRRNVTPEVLERLAAALGLSAKEFGDSEPAALVADLRAAAATLPEAGAEAERAEDLAGRFPGWARLIAQLQTNNAVLRQAVAALNDRLGHDPHLSSALHELLSALSAVRATAEILVETEDLTPDWQRRFHLNLHHDSARLVQGAETLISWLDHSEVETETVAAAPQDEFETWAAARGWSAEPGGDDAPWPASPAARDLARAWLDQAGRDRAAMPPGAFEAALDESGPDPALLAARFGSDVLAAMRRIAFLPDSAAGLVLCDASGTLLFRKPADGFSLPRFGAACPLWPLFAALARPGQPVRALVATPAPGARRFICLGFCETRQPYGFDGPELRTAAMLILPADPRDAGAAIALGPTCRICPRAPCPARREPSILGTAAV</sequence>
<dbReference type="GO" id="GO:0005829">
    <property type="term" value="C:cytosol"/>
    <property type="evidence" value="ECO:0007669"/>
    <property type="project" value="TreeGrafter"/>
</dbReference>
<organism evidence="5 6">
    <name type="scientific">Pseudogemmobacter humi</name>
    <dbReference type="NCBI Taxonomy" id="2483812"/>
    <lineage>
        <taxon>Bacteria</taxon>
        <taxon>Pseudomonadati</taxon>
        <taxon>Pseudomonadota</taxon>
        <taxon>Alphaproteobacteria</taxon>
        <taxon>Rhodobacterales</taxon>
        <taxon>Paracoccaceae</taxon>
        <taxon>Pseudogemmobacter</taxon>
    </lineage>
</organism>
<dbReference type="CDD" id="cd00093">
    <property type="entry name" value="HTH_XRE"/>
    <property type="match status" value="1"/>
</dbReference>
<proteinExistence type="predicted"/>
<accession>A0A3P5XSK0</accession>
<dbReference type="Gene3D" id="1.10.260.40">
    <property type="entry name" value="lambda repressor-like DNA-binding domains"/>
    <property type="match status" value="1"/>
</dbReference>
<keyword evidence="2" id="KW-0238">DNA-binding</keyword>